<dbReference type="InterPro" id="IPR011047">
    <property type="entry name" value="Quinoprotein_ADH-like_sf"/>
</dbReference>
<dbReference type="InterPro" id="IPR053143">
    <property type="entry name" value="Arylsulfate_ST"/>
</dbReference>
<dbReference type="Proteomes" id="UP000032233">
    <property type="component" value="Unassembled WGS sequence"/>
</dbReference>
<dbReference type="SUPFAM" id="SSF50998">
    <property type="entry name" value="Quinoprotein alcohol dehydrogenase-like"/>
    <property type="match status" value="1"/>
</dbReference>
<dbReference type="Pfam" id="PF05935">
    <property type="entry name" value="Arylsulfotrans"/>
    <property type="match status" value="1"/>
</dbReference>
<dbReference type="PANTHER" id="PTHR35340:SF5">
    <property type="entry name" value="ASST-DOMAIN-CONTAINING PROTEIN"/>
    <property type="match status" value="1"/>
</dbReference>
<sequence length="403" mass="45871">MAWPYKYESGVAHYDREKAFTGFTVVTPFPPRASQNRDEIPGKVFLIDMTGKVVHTWSFPFPVWYARLMPDGNLVAALRDAKPMEGRPGFDDYHMGGANGRLVEVDWDSNILFEHFYPGMHHDFRKLDNGNYIYVAWEPVPKDLAKKVRGGLKGTEHKDGTMFGDMYREINPSGQVVWEWHGIEHFDPEIDIIGAIHMREEWTHVNDVDVMPDGNILSDSRHTDGTFIIDRSSGEITWRWGNVAYIDPETGWLEHRDTRDDNNMGGPHDAHRIPDGLPGAGNMLVYDNGMYCYRSRALEVNIETNEVVWDSEPPFGVEGYVNGRVHFSPFISGSQRQPNGNTLICCGGNGVIFELTQEKECVWHYVRETPDYTGAVNWGIFRAYKFAPDYCPQFATLPDPAGD</sequence>
<dbReference type="STRING" id="1429043.X474_21535"/>
<dbReference type="PANTHER" id="PTHR35340">
    <property type="entry name" value="PQQ ENZYME REPEAT PROTEIN-RELATED"/>
    <property type="match status" value="1"/>
</dbReference>
<comment type="caution">
    <text evidence="1">The sequence shown here is derived from an EMBL/GenBank/DDBJ whole genome shotgun (WGS) entry which is preliminary data.</text>
</comment>
<dbReference type="InterPro" id="IPR010262">
    <property type="entry name" value="Arylsulfotransferase_bact"/>
</dbReference>
<proteinExistence type="predicted"/>
<evidence type="ECO:0000313" key="1">
    <source>
        <dbReference type="EMBL" id="KIX11990.1"/>
    </source>
</evidence>
<reference evidence="1 2" key="1">
    <citation type="submission" date="2013-11" db="EMBL/GenBank/DDBJ databases">
        <title>Metagenomic analysis of a methanogenic consortium involved in long chain n-alkane degradation.</title>
        <authorList>
            <person name="Davidova I.A."/>
            <person name="Callaghan A.V."/>
            <person name="Wawrik B."/>
            <person name="Pruitt S."/>
            <person name="Marks C."/>
            <person name="Duncan K.E."/>
            <person name="Suflita J.M."/>
        </authorList>
    </citation>
    <scope>NUCLEOTIDE SEQUENCE [LARGE SCALE GENOMIC DNA]</scope>
    <source>
        <strain evidence="1 2">SPR</strain>
    </source>
</reference>
<dbReference type="AlphaFoldDB" id="A0A0D2JR88"/>
<name>A0A0D2JR88_9BACT</name>
<dbReference type="EMBL" id="AZAC01000036">
    <property type="protein sequence ID" value="KIX11990.1"/>
    <property type="molecule type" value="Genomic_DNA"/>
</dbReference>
<dbReference type="OrthoDB" id="264813at2"/>
<protein>
    <recommendedName>
        <fullName evidence="3">Arylsulfotransferase</fullName>
    </recommendedName>
</protein>
<dbReference type="PATRIC" id="fig|1429043.3.peg.4563"/>
<evidence type="ECO:0000313" key="2">
    <source>
        <dbReference type="Proteomes" id="UP000032233"/>
    </source>
</evidence>
<gene>
    <name evidence="1" type="ORF">X474_21535</name>
</gene>
<evidence type="ECO:0008006" key="3">
    <source>
        <dbReference type="Google" id="ProtNLM"/>
    </source>
</evidence>
<dbReference type="RefSeq" id="WP_044351257.1">
    <property type="nucleotide sequence ID" value="NZ_AZAC01000036.1"/>
</dbReference>
<accession>A0A0D2JR88</accession>
<keyword evidence="2" id="KW-1185">Reference proteome</keyword>
<organism evidence="1 2">
    <name type="scientific">Dethiosulfatarculus sandiegensis</name>
    <dbReference type="NCBI Taxonomy" id="1429043"/>
    <lineage>
        <taxon>Bacteria</taxon>
        <taxon>Pseudomonadati</taxon>
        <taxon>Thermodesulfobacteriota</taxon>
        <taxon>Desulfarculia</taxon>
        <taxon>Desulfarculales</taxon>
        <taxon>Desulfarculaceae</taxon>
        <taxon>Dethiosulfatarculus</taxon>
    </lineage>
</organism>
<dbReference type="GO" id="GO:0004062">
    <property type="term" value="F:aryl sulfotransferase activity"/>
    <property type="evidence" value="ECO:0007669"/>
    <property type="project" value="InterPro"/>
</dbReference>
<dbReference type="InParanoid" id="A0A0D2JR88"/>